<reference evidence="2 3" key="1">
    <citation type="submission" date="2018-06" db="EMBL/GenBank/DDBJ databases">
        <authorList>
            <consortium name="Pathogen Informatics"/>
            <person name="Doyle S."/>
        </authorList>
    </citation>
    <scope>NUCLEOTIDE SEQUENCE [LARGE SCALE GENOMIC DNA]</scope>
    <source>
        <strain evidence="2 3">NCTC10283</strain>
    </source>
</reference>
<dbReference type="Proteomes" id="UP000254209">
    <property type="component" value="Unassembled WGS sequence"/>
</dbReference>
<organism evidence="2 3">
    <name type="scientific">Alysiella crassa</name>
    <dbReference type="NCBI Taxonomy" id="153491"/>
    <lineage>
        <taxon>Bacteria</taxon>
        <taxon>Pseudomonadati</taxon>
        <taxon>Pseudomonadota</taxon>
        <taxon>Betaproteobacteria</taxon>
        <taxon>Neisseriales</taxon>
        <taxon>Neisseriaceae</taxon>
        <taxon>Alysiella</taxon>
    </lineage>
</organism>
<feature type="domain" description="DUF4435" evidence="1">
    <location>
        <begin position="18"/>
        <end position="201"/>
    </location>
</feature>
<name>A0A376BUW7_9NEIS</name>
<dbReference type="InterPro" id="IPR029492">
    <property type="entry name" value="DUF4435"/>
</dbReference>
<dbReference type="Pfam" id="PF14491">
    <property type="entry name" value="DUF4435"/>
    <property type="match status" value="1"/>
</dbReference>
<accession>A0A376BUW7</accession>
<protein>
    <recommendedName>
        <fullName evidence="1">DUF4435 domain-containing protein</fullName>
    </recommendedName>
</protein>
<dbReference type="AlphaFoldDB" id="A0A376BUW7"/>
<dbReference type="RefSeq" id="WP_034292208.1">
    <property type="nucleotide sequence ID" value="NZ_CP091519.2"/>
</dbReference>
<dbReference type="EMBL" id="UFSO01000003">
    <property type="protein sequence ID" value="SSY80575.1"/>
    <property type="molecule type" value="Genomic_DNA"/>
</dbReference>
<proteinExistence type="predicted"/>
<evidence type="ECO:0000313" key="2">
    <source>
        <dbReference type="EMBL" id="SSY80575.1"/>
    </source>
</evidence>
<dbReference type="OrthoDB" id="9180462at2"/>
<evidence type="ECO:0000259" key="1">
    <source>
        <dbReference type="Pfam" id="PF14491"/>
    </source>
</evidence>
<keyword evidence="3" id="KW-1185">Reference proteome</keyword>
<gene>
    <name evidence="2" type="ORF">NCTC10283_02135</name>
</gene>
<sequence length="265" mass="31556">MSAKRISKIQEKAANKQVFLVEGTDDVAMWEKFFTLYQANWAVNWHIDYAGNKKQVVSILKMQTNWYGIIDTDEWQPEKIRELQTEISHLFTLPRYCAENYLIVPDEIWACLSPNEQAKIGDFAECERVLLRDLNQYVRHGALWFVINPLWEGLRSKGFKEDLLNIENAQNQQFIHDKLREWHDYLQPEKIEQAFANKLAEIQGKQPEILLKHHIHGKKFFENVICKQFNQWFGQQNETHIRRNLIRYMKQLPDDILPIFQEIGL</sequence>
<dbReference type="STRING" id="1120980.GCA_000745955_00976"/>
<evidence type="ECO:0000313" key="3">
    <source>
        <dbReference type="Proteomes" id="UP000254209"/>
    </source>
</evidence>